<name>A0AAE4BPT7_9DEIO</name>
<accession>A0AAE4BPT7</accession>
<evidence type="ECO:0000256" key="1">
    <source>
        <dbReference type="SAM" id="MobiDB-lite"/>
    </source>
</evidence>
<feature type="region of interest" description="Disordered" evidence="1">
    <location>
        <begin position="1"/>
        <end position="91"/>
    </location>
</feature>
<dbReference type="EMBL" id="JAVDQK010000018">
    <property type="protein sequence ID" value="MDR6220852.1"/>
    <property type="molecule type" value="Genomic_DNA"/>
</dbReference>
<proteinExistence type="predicted"/>
<dbReference type="Proteomes" id="UP001185331">
    <property type="component" value="Unassembled WGS sequence"/>
</dbReference>
<gene>
    <name evidence="2" type="ORF">J2Y00_004479</name>
</gene>
<protein>
    <submittedName>
        <fullName evidence="2">Uncharacterized protein</fullName>
    </submittedName>
</protein>
<comment type="caution">
    <text evidence="2">The sequence shown here is derived from an EMBL/GenBank/DDBJ whole genome shotgun (WGS) entry which is preliminary data.</text>
</comment>
<dbReference type="AlphaFoldDB" id="A0AAE4BPT7"/>
<dbReference type="RefSeq" id="WP_188846437.1">
    <property type="nucleotide sequence ID" value="NZ_BMHJ01000054.1"/>
</dbReference>
<evidence type="ECO:0000313" key="2">
    <source>
        <dbReference type="EMBL" id="MDR6220852.1"/>
    </source>
</evidence>
<organism evidence="2 3">
    <name type="scientific">Deinococcus soli</name>
    <name type="common">ex Cha et al. 2016</name>
    <dbReference type="NCBI Taxonomy" id="1309411"/>
    <lineage>
        <taxon>Bacteria</taxon>
        <taxon>Thermotogati</taxon>
        <taxon>Deinococcota</taxon>
        <taxon>Deinococci</taxon>
        <taxon>Deinococcales</taxon>
        <taxon>Deinococcaceae</taxon>
        <taxon>Deinococcus</taxon>
    </lineage>
</organism>
<evidence type="ECO:0000313" key="3">
    <source>
        <dbReference type="Proteomes" id="UP001185331"/>
    </source>
</evidence>
<reference evidence="2" key="1">
    <citation type="submission" date="2023-07" db="EMBL/GenBank/DDBJ databases">
        <title>Sorghum-associated microbial communities from plants grown in Nebraska, USA.</title>
        <authorList>
            <person name="Schachtman D."/>
        </authorList>
    </citation>
    <scope>NUCLEOTIDE SEQUENCE</scope>
    <source>
        <strain evidence="2">BE330</strain>
    </source>
</reference>
<sequence length="91" mass="9684">MILDGKQPVRDPAALKPGTHPMPVSATGKAAQRVSATVPASGLTRPTIPTLDVTPSRTDRHLPTATCSSFLRERGHPPWPSRIPCPDGRAQ</sequence>